<evidence type="ECO:0000313" key="7">
    <source>
        <dbReference type="EMBL" id="KRK46209.1"/>
    </source>
</evidence>
<dbReference type="GO" id="GO:0016020">
    <property type="term" value="C:membrane"/>
    <property type="evidence" value="ECO:0007669"/>
    <property type="project" value="UniProtKB-SubCell"/>
</dbReference>
<accession>A0A0R1HRZ7</accession>
<reference evidence="7 8" key="1">
    <citation type="journal article" date="2015" name="Genome Announc.">
        <title>Expanding the biotechnology potential of lactobacilli through comparative genomics of 213 strains and associated genera.</title>
        <authorList>
            <person name="Sun Z."/>
            <person name="Harris H.M."/>
            <person name="McCann A."/>
            <person name="Guo C."/>
            <person name="Argimon S."/>
            <person name="Zhang W."/>
            <person name="Yang X."/>
            <person name="Jeffery I.B."/>
            <person name="Cooney J.C."/>
            <person name="Kagawa T.F."/>
            <person name="Liu W."/>
            <person name="Song Y."/>
            <person name="Salvetti E."/>
            <person name="Wrobel A."/>
            <person name="Rasinkangas P."/>
            <person name="Parkhill J."/>
            <person name="Rea M.C."/>
            <person name="O'Sullivan O."/>
            <person name="Ritari J."/>
            <person name="Douillard F.P."/>
            <person name="Paul Ross R."/>
            <person name="Yang R."/>
            <person name="Briner A.E."/>
            <person name="Felis G.E."/>
            <person name="de Vos W.M."/>
            <person name="Barrangou R."/>
            <person name="Klaenhammer T.R."/>
            <person name="Caufield P.W."/>
            <person name="Cui Y."/>
            <person name="Zhang H."/>
            <person name="O'Toole P.W."/>
        </authorList>
    </citation>
    <scope>NUCLEOTIDE SEQUENCE [LARGE SCALE GENOMIC DNA]</scope>
    <source>
        <strain evidence="7 8">DSM 15638</strain>
    </source>
</reference>
<keyword evidence="4 6" id="KW-1133">Transmembrane helix</keyword>
<organism evidence="7 8">
    <name type="scientific">Dellaglioa algida DSM 15638</name>
    <dbReference type="NCBI Taxonomy" id="1423719"/>
    <lineage>
        <taxon>Bacteria</taxon>
        <taxon>Bacillati</taxon>
        <taxon>Bacillota</taxon>
        <taxon>Bacilli</taxon>
        <taxon>Lactobacillales</taxon>
        <taxon>Lactobacillaceae</taxon>
        <taxon>Dellaglioa</taxon>
    </lineage>
</organism>
<name>A0A0R1HRZ7_9LACO</name>
<feature type="transmembrane region" description="Helical" evidence="6">
    <location>
        <begin position="150"/>
        <end position="168"/>
    </location>
</feature>
<evidence type="ECO:0000313" key="8">
    <source>
        <dbReference type="Proteomes" id="UP000051450"/>
    </source>
</evidence>
<evidence type="ECO:0000256" key="1">
    <source>
        <dbReference type="ARBA" id="ARBA00004141"/>
    </source>
</evidence>
<feature type="transmembrane region" description="Helical" evidence="6">
    <location>
        <begin position="430"/>
        <end position="448"/>
    </location>
</feature>
<dbReference type="InterPro" id="IPR002293">
    <property type="entry name" value="AA/rel_permease1"/>
</dbReference>
<dbReference type="Proteomes" id="UP000051450">
    <property type="component" value="Unassembled WGS sequence"/>
</dbReference>
<feature type="transmembrane region" description="Helical" evidence="6">
    <location>
        <begin position="403"/>
        <end position="424"/>
    </location>
</feature>
<dbReference type="PANTHER" id="PTHR43243">
    <property type="entry name" value="INNER MEMBRANE TRANSPORTER YGJI-RELATED"/>
    <property type="match status" value="1"/>
</dbReference>
<feature type="transmembrane region" description="Helical" evidence="6">
    <location>
        <begin position="348"/>
        <end position="366"/>
    </location>
</feature>
<protein>
    <submittedName>
        <fullName evidence="7">Amino acid permease family protein</fullName>
    </submittedName>
</protein>
<feature type="transmembrane region" description="Helical" evidence="6">
    <location>
        <begin position="295"/>
        <end position="319"/>
    </location>
</feature>
<dbReference type="GO" id="GO:0015171">
    <property type="term" value="F:amino acid transmembrane transporter activity"/>
    <property type="evidence" value="ECO:0007669"/>
    <property type="project" value="TreeGrafter"/>
</dbReference>
<dbReference type="OrthoDB" id="9762947at2"/>
<dbReference type="PIRSF" id="PIRSF006060">
    <property type="entry name" value="AA_transporter"/>
    <property type="match status" value="1"/>
</dbReference>
<evidence type="ECO:0000256" key="4">
    <source>
        <dbReference type="ARBA" id="ARBA00022989"/>
    </source>
</evidence>
<gene>
    <name evidence="7" type="ORF">FC66_GL000711</name>
</gene>
<dbReference type="PANTHER" id="PTHR43243:SF4">
    <property type="entry name" value="CATIONIC AMINO ACID TRANSPORTER 4"/>
    <property type="match status" value="1"/>
</dbReference>
<dbReference type="RefSeq" id="WP_057973784.1">
    <property type="nucleotide sequence ID" value="NZ_AZDI01000002.1"/>
</dbReference>
<dbReference type="Pfam" id="PF13520">
    <property type="entry name" value="AA_permease_2"/>
    <property type="match status" value="1"/>
</dbReference>
<keyword evidence="8" id="KW-1185">Reference proteome</keyword>
<keyword evidence="2" id="KW-0813">Transport</keyword>
<feature type="transmembrane region" description="Helical" evidence="6">
    <location>
        <begin position="26"/>
        <end position="48"/>
    </location>
</feature>
<feature type="transmembrane region" description="Helical" evidence="6">
    <location>
        <begin position="86"/>
        <end position="107"/>
    </location>
</feature>
<dbReference type="EMBL" id="AZDI01000002">
    <property type="protein sequence ID" value="KRK46209.1"/>
    <property type="molecule type" value="Genomic_DNA"/>
</dbReference>
<feature type="transmembrane region" description="Helical" evidence="6">
    <location>
        <begin position="54"/>
        <end position="74"/>
    </location>
</feature>
<sequence length="457" mass="49472">MDLRKKKFATTHGVSKLKRTLKTSDLILLGLSAIVGTGIFVVTGTAASEEAGPALILSFIIAAIAVIMNGFSYAEFSSRIPVSGGSYNYVYVIFGEFIAWFVSWFTICEYVLAGASVAAGWSAYMQGFLTGLNIHMPTALSASYNASKGSYVDIIAVVVTLFVTWLTTFEAKKALRLSKIMVFVKFAIIILFVVVGVFYIKPGNWQPFMPFGTSGVMSGAALVFFAFLGFESIAMASDEVIDPQKTIPKGIIGAISISAIFYIIVTLVLTGIVPYTQLNVSDPVAFAMRFVNQGIVGNVISVGAIMTLLSVLIALAYGLSRMIYSEARDGLLPKYLTKISKETNAPRAASWTVGILISIASGLISIESLAKLTNIVTLAVLVILALALISLRKQFGEPKKGQFRVPFVPLLPILSIVISCYLMIKLPINIWIAFLVWIILGVIAYYGYGYSHSKQKK</sequence>
<feature type="transmembrane region" description="Helical" evidence="6">
    <location>
        <begin position="251"/>
        <end position="275"/>
    </location>
</feature>
<dbReference type="PATRIC" id="fig|1423719.4.peg.721"/>
<evidence type="ECO:0000256" key="6">
    <source>
        <dbReference type="SAM" id="Phobius"/>
    </source>
</evidence>
<feature type="transmembrane region" description="Helical" evidence="6">
    <location>
        <begin position="180"/>
        <end position="200"/>
    </location>
</feature>
<dbReference type="AlphaFoldDB" id="A0A0R1HRZ7"/>
<comment type="caution">
    <text evidence="7">The sequence shown here is derived from an EMBL/GenBank/DDBJ whole genome shotgun (WGS) entry which is preliminary data.</text>
</comment>
<keyword evidence="3 6" id="KW-0812">Transmembrane</keyword>
<dbReference type="STRING" id="1423719.FC66_GL000711"/>
<evidence type="ECO:0000256" key="5">
    <source>
        <dbReference type="ARBA" id="ARBA00023136"/>
    </source>
</evidence>
<evidence type="ECO:0000256" key="2">
    <source>
        <dbReference type="ARBA" id="ARBA00022448"/>
    </source>
</evidence>
<evidence type="ECO:0000256" key="3">
    <source>
        <dbReference type="ARBA" id="ARBA00022692"/>
    </source>
</evidence>
<comment type="subcellular location">
    <subcellularLocation>
        <location evidence="1">Membrane</location>
        <topology evidence="1">Multi-pass membrane protein</topology>
    </subcellularLocation>
</comment>
<feature type="transmembrane region" description="Helical" evidence="6">
    <location>
        <begin position="212"/>
        <end position="230"/>
    </location>
</feature>
<dbReference type="Gene3D" id="1.20.1740.10">
    <property type="entry name" value="Amino acid/polyamine transporter I"/>
    <property type="match status" value="1"/>
</dbReference>
<keyword evidence="5 6" id="KW-0472">Membrane</keyword>
<proteinExistence type="predicted"/>
<dbReference type="GeneID" id="83549102"/>
<feature type="transmembrane region" description="Helical" evidence="6">
    <location>
        <begin position="372"/>
        <end position="391"/>
    </location>
</feature>